<protein>
    <submittedName>
        <fullName evidence="8">MetQ/NlpA family ABC transporter substrate-binding protein</fullName>
    </submittedName>
</protein>
<dbReference type="Proteomes" id="UP000832034">
    <property type="component" value="Chromosome"/>
</dbReference>
<keyword evidence="9" id="KW-1185">Reference proteome</keyword>
<reference evidence="8" key="1">
    <citation type="submission" date="2021-12" db="EMBL/GenBank/DDBJ databases">
        <authorList>
            <person name="Veyrier F.J."/>
        </authorList>
    </citation>
    <scope>NUCLEOTIDE SEQUENCE</scope>
    <source>
        <strain evidence="8">SAG 1488-6</strain>
    </source>
</reference>
<evidence type="ECO:0000256" key="2">
    <source>
        <dbReference type="ARBA" id="ARBA00008973"/>
    </source>
</evidence>
<name>A0ABY4EBS8_VITST</name>
<dbReference type="InterPro" id="IPR004872">
    <property type="entry name" value="Lipoprotein_NlpA"/>
</dbReference>
<evidence type="ECO:0000313" key="8">
    <source>
        <dbReference type="EMBL" id="UOO93205.1"/>
    </source>
</evidence>
<evidence type="ECO:0000256" key="3">
    <source>
        <dbReference type="ARBA" id="ARBA00022729"/>
    </source>
</evidence>
<proteinExistence type="inferred from homology"/>
<dbReference type="PANTHER" id="PTHR30429:SF0">
    <property type="entry name" value="METHIONINE-BINDING LIPOPROTEIN METQ"/>
    <property type="match status" value="1"/>
</dbReference>
<comment type="similarity">
    <text evidence="2">Belongs to the NlpA lipoprotein family.</text>
</comment>
<dbReference type="Pfam" id="PF03180">
    <property type="entry name" value="Lipoprotein_9"/>
    <property type="match status" value="1"/>
</dbReference>
<organism evidence="8 9">
    <name type="scientific">Vitreoscilla stercoraria</name>
    <dbReference type="NCBI Taxonomy" id="61"/>
    <lineage>
        <taxon>Bacteria</taxon>
        <taxon>Pseudomonadati</taxon>
        <taxon>Pseudomonadota</taxon>
        <taxon>Betaproteobacteria</taxon>
        <taxon>Neisseriales</taxon>
        <taxon>Neisseriaceae</taxon>
        <taxon>Vitreoscilla</taxon>
    </lineage>
</organism>
<keyword evidence="5" id="KW-0564">Palmitate</keyword>
<accession>A0ABY4EBS8</accession>
<feature type="chain" id="PRO_5045346160" evidence="7">
    <location>
        <begin position="28"/>
        <end position="307"/>
    </location>
</feature>
<evidence type="ECO:0000256" key="6">
    <source>
        <dbReference type="ARBA" id="ARBA00023288"/>
    </source>
</evidence>
<dbReference type="Gene3D" id="3.40.190.10">
    <property type="entry name" value="Periplasmic binding protein-like II"/>
    <property type="match status" value="2"/>
</dbReference>
<evidence type="ECO:0000256" key="7">
    <source>
        <dbReference type="SAM" id="SignalP"/>
    </source>
</evidence>
<dbReference type="EMBL" id="CP091512">
    <property type="protein sequence ID" value="UOO93205.1"/>
    <property type="molecule type" value="Genomic_DNA"/>
</dbReference>
<dbReference type="PROSITE" id="PS51257">
    <property type="entry name" value="PROKAR_LIPOPROTEIN"/>
    <property type="match status" value="1"/>
</dbReference>
<evidence type="ECO:0000313" key="9">
    <source>
        <dbReference type="Proteomes" id="UP000832034"/>
    </source>
</evidence>
<evidence type="ECO:0000256" key="1">
    <source>
        <dbReference type="ARBA" id="ARBA00004635"/>
    </source>
</evidence>
<dbReference type="SUPFAM" id="SSF53850">
    <property type="entry name" value="Periplasmic binding protein-like II"/>
    <property type="match status" value="1"/>
</dbReference>
<comment type="subcellular location">
    <subcellularLocation>
        <location evidence="1">Membrane</location>
        <topology evidence="1">Lipid-anchor</topology>
    </subcellularLocation>
</comment>
<dbReference type="RefSeq" id="WP_019957536.1">
    <property type="nucleotide sequence ID" value="NZ_CP091512.1"/>
</dbReference>
<keyword evidence="3 7" id="KW-0732">Signal</keyword>
<reference evidence="8" key="2">
    <citation type="journal article" date="2022" name="Res Sq">
        <title>Evolution of multicellular longitudinally dividing oral cavity symbionts (Neisseriaceae).</title>
        <authorList>
            <person name="Nyongesa S."/>
            <person name="Weber P."/>
            <person name="Bernet E."/>
            <person name="Pullido F."/>
            <person name="Nieckarz M."/>
            <person name="Delaby M."/>
            <person name="Nieves C."/>
            <person name="Viehboeck T."/>
            <person name="Krause N."/>
            <person name="Rivera-Millot A."/>
            <person name="Nakamura A."/>
            <person name="Vischer N."/>
            <person name="VanNieuwenhze M."/>
            <person name="Brun Y."/>
            <person name="Cava F."/>
            <person name="Bulgheresi S."/>
            <person name="Veyrier F."/>
        </authorList>
    </citation>
    <scope>NUCLEOTIDE SEQUENCE</scope>
    <source>
        <strain evidence="8">SAG 1488-6</strain>
    </source>
</reference>
<dbReference type="PANTHER" id="PTHR30429">
    <property type="entry name" value="D-METHIONINE-BINDING LIPOPROTEIN METQ"/>
    <property type="match status" value="1"/>
</dbReference>
<gene>
    <name evidence="8" type="ORF">LVJ81_04000</name>
</gene>
<keyword evidence="4" id="KW-0472">Membrane</keyword>
<evidence type="ECO:0000256" key="5">
    <source>
        <dbReference type="ARBA" id="ARBA00023139"/>
    </source>
</evidence>
<evidence type="ECO:0000256" key="4">
    <source>
        <dbReference type="ARBA" id="ARBA00023136"/>
    </source>
</evidence>
<feature type="signal peptide" evidence="7">
    <location>
        <begin position="1"/>
        <end position="27"/>
    </location>
</feature>
<keyword evidence="6" id="KW-0449">Lipoprotein</keyword>
<sequence>MLGLKTTMTLTAAFVSLGLAACSPQAAAPAAKEASGSAVSVDVEKKEIVIGTSAGDFGDMVKDSIKPILEKQGYQVKLTEFNDYVTPNMALAEGAVDVNVFQHKPYFDSFVAEHKLPLSMGFQVPTSSLGLYAGKLTALDQVKDGVTVAVPNDPSNFARAIVMLSELGWIRLNDNVNALQASKADIAENIKKVEFIEMEAANLPRARVDADYAIINGNFVLSSGMKLTDALYQEPSYAYVNWGAFRTADKDSKWAQDVIAAYESDEFKKYTFATYPGYKYPVQWKVAGKSGASEGSAEALQAASATH</sequence>